<protein>
    <submittedName>
        <fullName evidence="1">Uncharacterized protein</fullName>
    </submittedName>
</protein>
<dbReference type="EMBL" id="BGZK01000320">
    <property type="protein sequence ID" value="GBP36579.1"/>
    <property type="molecule type" value="Genomic_DNA"/>
</dbReference>
<evidence type="ECO:0000313" key="2">
    <source>
        <dbReference type="Proteomes" id="UP000299102"/>
    </source>
</evidence>
<reference evidence="1 2" key="1">
    <citation type="journal article" date="2019" name="Commun. Biol.">
        <title>The bagworm genome reveals a unique fibroin gene that provides high tensile strength.</title>
        <authorList>
            <person name="Kono N."/>
            <person name="Nakamura H."/>
            <person name="Ohtoshi R."/>
            <person name="Tomita M."/>
            <person name="Numata K."/>
            <person name="Arakawa K."/>
        </authorList>
    </citation>
    <scope>NUCLEOTIDE SEQUENCE [LARGE SCALE GENOMIC DNA]</scope>
</reference>
<accession>A0A4C1VD96</accession>
<gene>
    <name evidence="1" type="ORF">EVAR_34322_1</name>
</gene>
<proteinExistence type="predicted"/>
<dbReference type="AlphaFoldDB" id="A0A4C1VD96"/>
<dbReference type="Proteomes" id="UP000299102">
    <property type="component" value="Unassembled WGS sequence"/>
</dbReference>
<comment type="caution">
    <text evidence="1">The sequence shown here is derived from an EMBL/GenBank/DDBJ whole genome shotgun (WGS) entry which is preliminary data.</text>
</comment>
<sequence>MTTWKRGRARSQTACMTNIQRDMKKLTLSAEVYQRCRWLPKIKTNDSTMTSTSRRDTRRGHSCVCPSRTLMERSLVSLRAMLHPRWLQQAGSTGEIHTVTEYRREVTASALAFRPGKSESIGGQLPVHQISYSSLKVSMAHFSPSSDIPFLLKRLATDR</sequence>
<organism evidence="1 2">
    <name type="scientific">Eumeta variegata</name>
    <name type="common">Bagworm moth</name>
    <name type="synonym">Eumeta japonica</name>
    <dbReference type="NCBI Taxonomy" id="151549"/>
    <lineage>
        <taxon>Eukaryota</taxon>
        <taxon>Metazoa</taxon>
        <taxon>Ecdysozoa</taxon>
        <taxon>Arthropoda</taxon>
        <taxon>Hexapoda</taxon>
        <taxon>Insecta</taxon>
        <taxon>Pterygota</taxon>
        <taxon>Neoptera</taxon>
        <taxon>Endopterygota</taxon>
        <taxon>Lepidoptera</taxon>
        <taxon>Glossata</taxon>
        <taxon>Ditrysia</taxon>
        <taxon>Tineoidea</taxon>
        <taxon>Psychidae</taxon>
        <taxon>Oiketicinae</taxon>
        <taxon>Eumeta</taxon>
    </lineage>
</organism>
<evidence type="ECO:0000313" key="1">
    <source>
        <dbReference type="EMBL" id="GBP36579.1"/>
    </source>
</evidence>
<keyword evidence="2" id="KW-1185">Reference proteome</keyword>
<name>A0A4C1VD96_EUMVA</name>